<dbReference type="AlphaFoldDB" id="A0A1J7IVM4"/>
<dbReference type="PANTHER" id="PTHR40619:SF3">
    <property type="entry name" value="FUNGAL STAND N-TERMINAL GOODBYE DOMAIN-CONTAINING PROTEIN"/>
    <property type="match status" value="1"/>
</dbReference>
<dbReference type="EMBL" id="KV875096">
    <property type="protein sequence ID" value="OIW31235.1"/>
    <property type="molecule type" value="Genomic_DNA"/>
</dbReference>
<dbReference type="Pfam" id="PF24809">
    <property type="entry name" value="DUF7708"/>
    <property type="match status" value="1"/>
</dbReference>
<name>A0A1J7IVM4_9PEZI</name>
<evidence type="ECO:0000313" key="6">
    <source>
        <dbReference type="Proteomes" id="UP000182658"/>
    </source>
</evidence>
<evidence type="ECO:0000259" key="3">
    <source>
        <dbReference type="Pfam" id="PF24809"/>
    </source>
</evidence>
<dbReference type="InParanoid" id="A0A1J7IVM4"/>
<keyword evidence="2" id="KW-0175">Coiled coil</keyword>
<proteinExistence type="predicted"/>
<dbReference type="InterPro" id="IPR056884">
    <property type="entry name" value="NPHP3-like_N"/>
</dbReference>
<dbReference type="PANTHER" id="PTHR40619">
    <property type="entry name" value="FUNGAL STAND N-TERMINAL GOODBYE DOMAIN-CONTAINING PROTEIN"/>
    <property type="match status" value="1"/>
</dbReference>
<evidence type="ECO:0000256" key="1">
    <source>
        <dbReference type="ARBA" id="ARBA00022737"/>
    </source>
</evidence>
<dbReference type="OrthoDB" id="5419927at2759"/>
<keyword evidence="6" id="KW-1185">Reference proteome</keyword>
<reference evidence="5 6" key="1">
    <citation type="submission" date="2016-10" db="EMBL/GenBank/DDBJ databases">
        <title>Draft genome sequence of Coniochaeta ligniaria NRRL30616, a lignocellulolytic fungus for bioabatement of inhibitors in plant biomass hydrolysates.</title>
        <authorList>
            <consortium name="DOE Joint Genome Institute"/>
            <person name="Jimenez D.J."/>
            <person name="Hector R.E."/>
            <person name="Riley R."/>
            <person name="Sun H."/>
            <person name="Grigoriev I.V."/>
            <person name="Van Elsas J.D."/>
            <person name="Nichols N.N."/>
        </authorList>
    </citation>
    <scope>NUCLEOTIDE SEQUENCE [LARGE SCALE GENOMIC DNA]</scope>
    <source>
        <strain evidence="5 6">NRRL 30616</strain>
    </source>
</reference>
<organism evidence="5 6">
    <name type="scientific">Coniochaeta ligniaria NRRL 30616</name>
    <dbReference type="NCBI Taxonomy" id="1408157"/>
    <lineage>
        <taxon>Eukaryota</taxon>
        <taxon>Fungi</taxon>
        <taxon>Dikarya</taxon>
        <taxon>Ascomycota</taxon>
        <taxon>Pezizomycotina</taxon>
        <taxon>Sordariomycetes</taxon>
        <taxon>Sordariomycetidae</taxon>
        <taxon>Coniochaetales</taxon>
        <taxon>Coniochaetaceae</taxon>
        <taxon>Coniochaeta</taxon>
    </lineage>
</organism>
<dbReference type="InterPro" id="IPR056125">
    <property type="entry name" value="DUF7708"/>
</dbReference>
<keyword evidence="1" id="KW-0677">Repeat</keyword>
<dbReference type="Pfam" id="PF24883">
    <property type="entry name" value="NPHP3_N"/>
    <property type="match status" value="1"/>
</dbReference>
<dbReference type="STRING" id="1408157.A0A1J7IVM4"/>
<feature type="coiled-coil region" evidence="2">
    <location>
        <begin position="244"/>
        <end position="271"/>
    </location>
</feature>
<feature type="domain" description="Nephrocystin 3-like N-terminal" evidence="4">
    <location>
        <begin position="393"/>
        <end position="574"/>
    </location>
</feature>
<gene>
    <name evidence="5" type="ORF">CONLIGDRAFT_700977</name>
</gene>
<evidence type="ECO:0000259" key="4">
    <source>
        <dbReference type="Pfam" id="PF24883"/>
    </source>
</evidence>
<protein>
    <submittedName>
        <fullName evidence="5">Uncharacterized protein</fullName>
    </submittedName>
</protein>
<sequence>MANSVLELRHIDGRTRKLPATNTSVEFILNQVALAESSQYVPELDKFVSLSEAQDHEDVMQALWTESAAEQEKLVAAIELLRQKTRASDTPKTETELRNYNWTQVIREVNDASNKYKNDRGKATNIFRNMCDNAGIFENWLRLLPDGDYGATISGAFIMAVRAARNVSETRQLIYETLASIPDTLAHAGTYIEIYKAHSSKTLVQQTAALLKRILITLRLIIQFFLQSSFKRGFCAVVKGSDFEKELKDSIQEMKNQVLRLREEANLCLQKRITEMDRKSDLREFREQSRQQLAKEELLLAIDSSTEITAQKVCTFLLRQLQASPSFDVRTGSPAGKAISGPEPTVHVHKAAGPTPEDLLKVLDYDHDSPRKNIKNALSIGYTQSEPTHARSTWILHSAELGEFLAGKDESRLLLINGNCEATEFLSPLSAVCAKISDLISVSSRIILVTYFCGYHTDELRDYRANAQGMLVSLVGQLFTQVKDWKHGDWGLDLSSISDDDWAAIQEESLDALFDIFRAVVMQLPKNTVIFCLIDSLSAYEDSKRKEDTIALMQKLARLVRKSTCVTFKLLVTCPGQSIYASLWTDFNSKRAQIMHVPEIL</sequence>
<feature type="domain" description="DUF7708" evidence="3">
    <location>
        <begin position="148"/>
        <end position="271"/>
    </location>
</feature>
<accession>A0A1J7IVM4</accession>
<dbReference type="Proteomes" id="UP000182658">
    <property type="component" value="Unassembled WGS sequence"/>
</dbReference>
<evidence type="ECO:0000313" key="5">
    <source>
        <dbReference type="EMBL" id="OIW31235.1"/>
    </source>
</evidence>
<evidence type="ECO:0000256" key="2">
    <source>
        <dbReference type="SAM" id="Coils"/>
    </source>
</evidence>